<dbReference type="RefSeq" id="WP_199396485.1">
    <property type="nucleotide sequence ID" value="NZ_JAEMHK010000015.1"/>
</dbReference>
<reference evidence="2 3" key="1">
    <citation type="submission" date="2020-12" db="EMBL/GenBank/DDBJ databases">
        <title>Geomonas sp. Red259, isolated from paddy soil.</title>
        <authorList>
            <person name="Xu Z."/>
            <person name="Zhang Z."/>
            <person name="Masuda Y."/>
            <person name="Itoh H."/>
            <person name="Senoo K."/>
        </authorList>
    </citation>
    <scope>NUCLEOTIDE SEQUENCE [LARGE SCALE GENOMIC DNA]</scope>
    <source>
        <strain evidence="2 3">Red259</strain>
    </source>
</reference>
<feature type="compositionally biased region" description="Pro residues" evidence="1">
    <location>
        <begin position="129"/>
        <end position="140"/>
    </location>
</feature>
<protein>
    <submittedName>
        <fullName evidence="2">Uncharacterized protein</fullName>
    </submittedName>
</protein>
<dbReference type="Proteomes" id="UP000641025">
    <property type="component" value="Unassembled WGS sequence"/>
</dbReference>
<evidence type="ECO:0000256" key="1">
    <source>
        <dbReference type="SAM" id="MobiDB-lite"/>
    </source>
</evidence>
<gene>
    <name evidence="2" type="ORF">JFN90_17905</name>
</gene>
<sequence>MVLGFNHNIRYRGELFHVQTEDSGVANPHIITLLYRGGTILASAKTGYADILTTQQLELVVESIMKEQHKEMMRRLKNGEFDARIFPEGVPGAAAEVNRPAAAPPAASPAPQEAPEQPAPARPPQQASPAPPPPTVPPASPAHRSLDEVILDYLITGEDK</sequence>
<evidence type="ECO:0000313" key="2">
    <source>
        <dbReference type="EMBL" id="MBJ6802006.1"/>
    </source>
</evidence>
<feature type="region of interest" description="Disordered" evidence="1">
    <location>
        <begin position="95"/>
        <end position="160"/>
    </location>
</feature>
<organism evidence="2 3">
    <name type="scientific">Geomonas propionica</name>
    <dbReference type="NCBI Taxonomy" id="2798582"/>
    <lineage>
        <taxon>Bacteria</taxon>
        <taxon>Pseudomonadati</taxon>
        <taxon>Thermodesulfobacteriota</taxon>
        <taxon>Desulfuromonadia</taxon>
        <taxon>Geobacterales</taxon>
        <taxon>Geobacteraceae</taxon>
        <taxon>Geomonas</taxon>
    </lineage>
</organism>
<accession>A0ABS0YVL0</accession>
<proteinExistence type="predicted"/>
<comment type="caution">
    <text evidence="2">The sequence shown here is derived from an EMBL/GenBank/DDBJ whole genome shotgun (WGS) entry which is preliminary data.</text>
</comment>
<dbReference type="EMBL" id="JAEMHK010000015">
    <property type="protein sequence ID" value="MBJ6802006.1"/>
    <property type="molecule type" value="Genomic_DNA"/>
</dbReference>
<name>A0ABS0YVL0_9BACT</name>
<keyword evidence="3" id="KW-1185">Reference proteome</keyword>
<evidence type="ECO:0000313" key="3">
    <source>
        <dbReference type="Proteomes" id="UP000641025"/>
    </source>
</evidence>